<evidence type="ECO:0000256" key="1">
    <source>
        <dbReference type="SAM" id="MobiDB-lite"/>
    </source>
</evidence>
<protein>
    <recommendedName>
        <fullName evidence="5">MFS transporter</fullName>
    </recommendedName>
</protein>
<keyword evidence="2" id="KW-0812">Transmembrane</keyword>
<dbReference type="EMBL" id="JBHSBC010000012">
    <property type="protein sequence ID" value="MFC3981010.1"/>
    <property type="molecule type" value="Genomic_DNA"/>
</dbReference>
<dbReference type="RefSeq" id="WP_386189894.1">
    <property type="nucleotide sequence ID" value="NZ_JBHSBC010000012.1"/>
</dbReference>
<keyword evidence="4" id="KW-1185">Reference proteome</keyword>
<feature type="transmembrane region" description="Helical" evidence="2">
    <location>
        <begin position="35"/>
        <end position="53"/>
    </location>
</feature>
<accession>A0ABV8F0L9</accession>
<feature type="region of interest" description="Disordered" evidence="1">
    <location>
        <begin position="159"/>
        <end position="185"/>
    </location>
</feature>
<sequence length="185" mass="19504">MTLAASALRVPRAIVFATLCTVVSAGGHALAGGGLVPPFLGILGVVVSFYVAYPLGGRERGPEVVLTATGGVQLLLHELFSRAAHGPHTTILGDHGHPTSGMTAVHLAVALGTGWWLYRGESAVWLMIRLYGRRLPVIRLLLTVPTEVVAPVRRPVTTHEATPYGGRDVLPALRRRGPPLPVPVG</sequence>
<reference evidence="4" key="1">
    <citation type="journal article" date="2019" name="Int. J. Syst. Evol. Microbiol.">
        <title>The Global Catalogue of Microorganisms (GCM) 10K type strain sequencing project: providing services to taxonomists for standard genome sequencing and annotation.</title>
        <authorList>
            <consortium name="The Broad Institute Genomics Platform"/>
            <consortium name="The Broad Institute Genome Sequencing Center for Infectious Disease"/>
            <person name="Wu L."/>
            <person name="Ma J."/>
        </authorList>
    </citation>
    <scope>NUCLEOTIDE SEQUENCE [LARGE SCALE GENOMIC DNA]</scope>
    <source>
        <strain evidence="4">TBRC 7912</strain>
    </source>
</reference>
<dbReference type="Proteomes" id="UP001595698">
    <property type="component" value="Unassembled WGS sequence"/>
</dbReference>
<keyword evidence="2" id="KW-1133">Transmembrane helix</keyword>
<proteinExistence type="predicted"/>
<evidence type="ECO:0000256" key="2">
    <source>
        <dbReference type="SAM" id="Phobius"/>
    </source>
</evidence>
<evidence type="ECO:0008006" key="5">
    <source>
        <dbReference type="Google" id="ProtNLM"/>
    </source>
</evidence>
<evidence type="ECO:0000313" key="3">
    <source>
        <dbReference type="EMBL" id="MFC3981010.1"/>
    </source>
</evidence>
<name>A0ABV8F0L9_9ACTN</name>
<evidence type="ECO:0000313" key="4">
    <source>
        <dbReference type="Proteomes" id="UP001595698"/>
    </source>
</evidence>
<gene>
    <name evidence="3" type="ORF">ACFOYY_12810</name>
</gene>
<organism evidence="3 4">
    <name type="scientific">Streptosporangium jomthongense</name>
    <dbReference type="NCBI Taxonomy" id="1193683"/>
    <lineage>
        <taxon>Bacteria</taxon>
        <taxon>Bacillati</taxon>
        <taxon>Actinomycetota</taxon>
        <taxon>Actinomycetes</taxon>
        <taxon>Streptosporangiales</taxon>
        <taxon>Streptosporangiaceae</taxon>
        <taxon>Streptosporangium</taxon>
    </lineage>
</organism>
<comment type="caution">
    <text evidence="3">The sequence shown here is derived from an EMBL/GenBank/DDBJ whole genome shotgun (WGS) entry which is preliminary data.</text>
</comment>
<keyword evidence="2" id="KW-0472">Membrane</keyword>